<dbReference type="Gene3D" id="3.40.50.10910">
    <property type="entry name" value="Amidohydrolase"/>
    <property type="match status" value="1"/>
</dbReference>
<dbReference type="InterPro" id="IPR006680">
    <property type="entry name" value="Amidohydro-rel"/>
</dbReference>
<dbReference type="SUPFAM" id="SSF51556">
    <property type="entry name" value="Metallo-dependent hydrolases"/>
    <property type="match status" value="1"/>
</dbReference>
<dbReference type="PANTHER" id="PTHR43135:SF3">
    <property type="entry name" value="ALPHA-D-RIBOSE 1-METHYLPHOSPHONATE 5-TRIPHOSPHATE DIPHOSPHATASE"/>
    <property type="match status" value="1"/>
</dbReference>
<dbReference type="PANTHER" id="PTHR43135">
    <property type="entry name" value="ALPHA-D-RIBOSE 1-METHYLPHOSPHONATE 5-TRIPHOSPHATE DIPHOSPHATASE"/>
    <property type="match status" value="1"/>
</dbReference>
<dbReference type="Gene3D" id="2.30.40.10">
    <property type="entry name" value="Urease, subunit C, domain 1"/>
    <property type="match status" value="1"/>
</dbReference>
<feature type="domain" description="Amidohydrolase-related" evidence="1">
    <location>
        <begin position="91"/>
        <end position="446"/>
    </location>
</feature>
<reference evidence="2 3" key="1">
    <citation type="submission" date="2017-11" db="EMBL/GenBank/DDBJ databases">
        <title>Taxonomic description and genome sequences of Spirosoma HA7 sp. nov., isolated from pollen microhabitat of Corylus avellana.</title>
        <authorList>
            <person name="Ambika Manirajan B."/>
            <person name="Suarez C."/>
            <person name="Ratering S."/>
            <person name="Geissler-Plaum R."/>
            <person name="Cardinale M."/>
            <person name="Sylvia S."/>
        </authorList>
    </citation>
    <scope>NUCLEOTIDE SEQUENCE [LARGE SCALE GENOMIC DNA]</scope>
    <source>
        <strain evidence="2 3">HA7</strain>
    </source>
</reference>
<evidence type="ECO:0000313" key="2">
    <source>
        <dbReference type="EMBL" id="AUD06763.1"/>
    </source>
</evidence>
<dbReference type="GO" id="GO:0016810">
    <property type="term" value="F:hydrolase activity, acting on carbon-nitrogen (but not peptide) bonds"/>
    <property type="evidence" value="ECO:0007669"/>
    <property type="project" value="InterPro"/>
</dbReference>
<proteinExistence type="predicted"/>
<dbReference type="SUPFAM" id="SSF51338">
    <property type="entry name" value="Composite domain of metallo-dependent hydrolases"/>
    <property type="match status" value="1"/>
</dbReference>
<dbReference type="EMBL" id="CP025096">
    <property type="protein sequence ID" value="AUD06763.1"/>
    <property type="molecule type" value="Genomic_DNA"/>
</dbReference>
<dbReference type="KEGG" id="spir:CWM47_35920"/>
<evidence type="ECO:0000259" key="1">
    <source>
        <dbReference type="Pfam" id="PF01979"/>
    </source>
</evidence>
<dbReference type="Proteomes" id="UP000232883">
    <property type="component" value="Chromosome"/>
</dbReference>
<keyword evidence="3" id="KW-1185">Reference proteome</keyword>
<evidence type="ECO:0000313" key="3">
    <source>
        <dbReference type="Proteomes" id="UP000232883"/>
    </source>
</evidence>
<dbReference type="InterPro" id="IPR032466">
    <property type="entry name" value="Metal_Hydrolase"/>
</dbReference>
<gene>
    <name evidence="2" type="ORF">CWM47_35920</name>
</gene>
<organism evidence="2 3">
    <name type="scientific">Spirosoma pollinicola</name>
    <dbReference type="NCBI Taxonomy" id="2057025"/>
    <lineage>
        <taxon>Bacteria</taxon>
        <taxon>Pseudomonadati</taxon>
        <taxon>Bacteroidota</taxon>
        <taxon>Cytophagia</taxon>
        <taxon>Cytophagales</taxon>
        <taxon>Cytophagaceae</taxon>
        <taxon>Spirosoma</taxon>
    </lineage>
</organism>
<dbReference type="Gene3D" id="3.30.110.90">
    <property type="entry name" value="Amidohydrolase"/>
    <property type="match status" value="1"/>
</dbReference>
<name>A0A2K8ZA66_9BACT</name>
<dbReference type="InterPro" id="IPR051781">
    <property type="entry name" value="Metallo-dep_Hydrolase"/>
</dbReference>
<protein>
    <submittedName>
        <fullName evidence="2">Amidohydrolase</fullName>
    </submittedName>
</protein>
<dbReference type="InterPro" id="IPR011059">
    <property type="entry name" value="Metal-dep_hydrolase_composite"/>
</dbReference>
<accession>A0A2K8ZA66</accession>
<dbReference type="Gene3D" id="1.20.58.520">
    <property type="entry name" value="Amidohydrolase"/>
    <property type="match status" value="1"/>
</dbReference>
<dbReference type="RefSeq" id="WP_100993298.1">
    <property type="nucleotide sequence ID" value="NZ_CP025096.1"/>
</dbReference>
<keyword evidence="2" id="KW-0378">Hydrolase</keyword>
<dbReference type="Pfam" id="PF01979">
    <property type="entry name" value="Amidohydro_1"/>
    <property type="match status" value="1"/>
</dbReference>
<dbReference type="AlphaFoldDB" id="A0A2K8ZA66"/>
<dbReference type="OrthoDB" id="9797498at2"/>
<sequence length="480" mass="52377">MKTSFFSIFVLVAIFGVVKPRLPVRSPTAYSSQQASQPAYFVIKNVNVIPMTSPGAVIIQASVVIRNGYIESLNGAVTPEAVLIDGNGKWLIPGLIDMHVHTPTDFSLGPLVPTQPPDVTFNTQDIMTPFIANGVTTIVNLNANMDSFSQRKEIQKGQVTGPRIALAALINGGQGAGRRANTAQAGRQAVRDAKAEGYELIKLYSQLNIETYVAIIDEANKLGLKTVGHIPDAFGGKLRQAFVPHFGMVAHAEEFSKQANEFSDQEARRFARLAKENGTWLSPTLTAMVRIAEQARSLDNLKRLPELAYIHPLLQSKWLTANNYNQNTSPERVAYFDKLVRFHGQLVRAFKQAGVPMVAGTDTGVSGVVGGFSLQDELALLQQAGLTPEEVLLSATRLPATWLGINAQVGTIEAGKWADLVLLEANPLDDIKNTRTITGVFVNGHWLAKAQLRAMLAELANRNRASTDQFDWRKIMGNIK</sequence>